<sequence>MKLFGLTFGLRNVKTGISVFLCILISFLLNRETYVVSTITAVFTLREDHENTVKYGKHRIAGNSFGAIASVFCIAIFNFFGHSSVIQIIAIPLVIMLMIALLVKFDYSEGTVGACATLLTILFMIPQTESYLYAFNRIVDSFIGMTIAILVNRFFPFPNKRTAQTKATPNQSDSV</sequence>
<feature type="transmembrane region" description="Helical" evidence="6">
    <location>
        <begin position="12"/>
        <end position="29"/>
    </location>
</feature>
<dbReference type="EMBL" id="QRMZ01000001">
    <property type="protein sequence ID" value="RHK08179.1"/>
    <property type="molecule type" value="Genomic_DNA"/>
</dbReference>
<evidence type="ECO:0000256" key="1">
    <source>
        <dbReference type="ARBA" id="ARBA00004651"/>
    </source>
</evidence>
<comment type="caution">
    <text evidence="7">The sequence shown here is derived from an EMBL/GenBank/DDBJ whole genome shotgun (WGS) entry which is preliminary data.</text>
</comment>
<feature type="transmembrane region" description="Helical" evidence="6">
    <location>
        <begin position="60"/>
        <end position="79"/>
    </location>
</feature>
<dbReference type="PANTHER" id="PTHR40064">
    <property type="entry name" value="MEMBRANE PROTEIN-RELATED"/>
    <property type="match status" value="1"/>
</dbReference>
<dbReference type="Pfam" id="PF06081">
    <property type="entry name" value="ArAE_1"/>
    <property type="match status" value="1"/>
</dbReference>
<feature type="transmembrane region" description="Helical" evidence="6">
    <location>
        <begin position="134"/>
        <end position="155"/>
    </location>
</feature>
<dbReference type="InterPro" id="IPR052984">
    <property type="entry name" value="UPF0421"/>
</dbReference>
<dbReference type="InterPro" id="IPR010343">
    <property type="entry name" value="ArAE_1"/>
</dbReference>
<gene>
    <name evidence="7" type="ORF">DW084_00345</name>
</gene>
<evidence type="ECO:0008006" key="9">
    <source>
        <dbReference type="Google" id="ProtNLM"/>
    </source>
</evidence>
<keyword evidence="5 6" id="KW-0472">Membrane</keyword>
<evidence type="ECO:0000256" key="5">
    <source>
        <dbReference type="ARBA" id="ARBA00023136"/>
    </source>
</evidence>
<proteinExistence type="predicted"/>
<evidence type="ECO:0000256" key="2">
    <source>
        <dbReference type="ARBA" id="ARBA00022475"/>
    </source>
</evidence>
<comment type="subcellular location">
    <subcellularLocation>
        <location evidence="1">Cell membrane</location>
        <topology evidence="1">Multi-pass membrane protein</topology>
    </subcellularLocation>
</comment>
<feature type="transmembrane region" description="Helical" evidence="6">
    <location>
        <begin position="110"/>
        <end position="128"/>
    </location>
</feature>
<keyword evidence="2" id="KW-1003">Cell membrane</keyword>
<feature type="transmembrane region" description="Helical" evidence="6">
    <location>
        <begin position="85"/>
        <end position="103"/>
    </location>
</feature>
<dbReference type="Proteomes" id="UP000286288">
    <property type="component" value="Unassembled WGS sequence"/>
</dbReference>
<name>A0A415EXZ9_ENTCA</name>
<dbReference type="GO" id="GO:0005886">
    <property type="term" value="C:plasma membrane"/>
    <property type="evidence" value="ECO:0007669"/>
    <property type="project" value="UniProtKB-SubCell"/>
</dbReference>
<organism evidence="7 8">
    <name type="scientific">Enterococcus casseliflavus</name>
    <name type="common">Enterococcus flavescens</name>
    <dbReference type="NCBI Taxonomy" id="37734"/>
    <lineage>
        <taxon>Bacteria</taxon>
        <taxon>Bacillati</taxon>
        <taxon>Bacillota</taxon>
        <taxon>Bacilli</taxon>
        <taxon>Lactobacillales</taxon>
        <taxon>Enterococcaceae</taxon>
        <taxon>Enterococcus</taxon>
    </lineage>
</organism>
<dbReference type="PANTHER" id="PTHR40064:SF1">
    <property type="entry name" value="MEMBRANE PROTEIN"/>
    <property type="match status" value="1"/>
</dbReference>
<keyword evidence="3 6" id="KW-0812">Transmembrane</keyword>
<evidence type="ECO:0000313" key="8">
    <source>
        <dbReference type="Proteomes" id="UP000286288"/>
    </source>
</evidence>
<evidence type="ECO:0000256" key="3">
    <source>
        <dbReference type="ARBA" id="ARBA00022692"/>
    </source>
</evidence>
<evidence type="ECO:0000313" key="7">
    <source>
        <dbReference type="EMBL" id="RHK08179.1"/>
    </source>
</evidence>
<reference evidence="7 8" key="1">
    <citation type="submission" date="2018-08" db="EMBL/GenBank/DDBJ databases">
        <title>A genome reference for cultivated species of the human gut microbiota.</title>
        <authorList>
            <person name="Zou Y."/>
            <person name="Xue W."/>
            <person name="Luo G."/>
        </authorList>
    </citation>
    <scope>NUCLEOTIDE SEQUENCE [LARGE SCALE GENOMIC DNA]</scope>
    <source>
        <strain evidence="7 8">AF48-16</strain>
    </source>
</reference>
<keyword evidence="4 6" id="KW-1133">Transmembrane helix</keyword>
<evidence type="ECO:0000256" key="6">
    <source>
        <dbReference type="SAM" id="Phobius"/>
    </source>
</evidence>
<dbReference type="RefSeq" id="WP_005229754.1">
    <property type="nucleotide sequence ID" value="NZ_CP119393.1"/>
</dbReference>
<dbReference type="AlphaFoldDB" id="A0A415EXZ9"/>
<evidence type="ECO:0000256" key="4">
    <source>
        <dbReference type="ARBA" id="ARBA00022989"/>
    </source>
</evidence>
<accession>A0A415EXZ9</accession>
<protein>
    <recommendedName>
        <fullName evidence="9">Aromatic acid exporter family member 1</fullName>
    </recommendedName>
</protein>